<dbReference type="Pfam" id="PF03358">
    <property type="entry name" value="FMN_red"/>
    <property type="match status" value="1"/>
</dbReference>
<keyword evidence="3" id="KW-0560">Oxidoreductase</keyword>
<dbReference type="InterPro" id="IPR051814">
    <property type="entry name" value="NAD(P)H-dep_FMN_reductase"/>
</dbReference>
<dbReference type="EMBL" id="AP028056">
    <property type="protein sequence ID" value="BEH02534.1"/>
    <property type="molecule type" value="Genomic_DNA"/>
</dbReference>
<dbReference type="PANTHER" id="PTHR43408:SF2">
    <property type="entry name" value="FMN REDUCTASE (NADPH)"/>
    <property type="match status" value="1"/>
</dbReference>
<keyword evidence="7" id="KW-1185">Reference proteome</keyword>
<feature type="compositionally biased region" description="Polar residues" evidence="4">
    <location>
        <begin position="1"/>
        <end position="10"/>
    </location>
</feature>
<keyword evidence="1" id="KW-0285">Flavoprotein</keyword>
<dbReference type="Proteomes" id="UP001431656">
    <property type="component" value="Chromosome"/>
</dbReference>
<proteinExistence type="predicted"/>
<evidence type="ECO:0000256" key="2">
    <source>
        <dbReference type="ARBA" id="ARBA00022643"/>
    </source>
</evidence>
<accession>A0AAN0MHC8</accession>
<dbReference type="SUPFAM" id="SSF52218">
    <property type="entry name" value="Flavoproteins"/>
    <property type="match status" value="1"/>
</dbReference>
<dbReference type="RefSeq" id="WP_286264251.1">
    <property type="nucleotide sequence ID" value="NZ_AP028056.1"/>
</dbReference>
<feature type="region of interest" description="Disordered" evidence="4">
    <location>
        <begin position="1"/>
        <end position="21"/>
    </location>
</feature>
<reference evidence="6" key="1">
    <citation type="journal article" date="2024" name="Int. J. Syst. Evol. Microbiol.">
        <title>Brooklawnia propionicigenes sp. nov., a facultatively anaerobic, propionate-producing bacterium isolated from a methanogenic reactor treating waste from cattle farms.</title>
        <authorList>
            <person name="Akita Y."/>
            <person name="Ueki A."/>
            <person name="Tonouchi A."/>
            <person name="Sugawara Y."/>
            <person name="Honma S."/>
            <person name="Kaku N."/>
            <person name="Ueki K."/>
        </authorList>
    </citation>
    <scope>NUCLEOTIDE SEQUENCE</scope>
    <source>
        <strain evidence="6">SH051</strain>
    </source>
</reference>
<dbReference type="InterPro" id="IPR005025">
    <property type="entry name" value="FMN_Rdtase-like_dom"/>
</dbReference>
<evidence type="ECO:0000256" key="4">
    <source>
        <dbReference type="SAM" id="MobiDB-lite"/>
    </source>
</evidence>
<dbReference type="InterPro" id="IPR029039">
    <property type="entry name" value="Flavoprotein-like_sf"/>
</dbReference>
<name>A0AAN0MHC8_9ACTN</name>
<dbReference type="GO" id="GO:0016491">
    <property type="term" value="F:oxidoreductase activity"/>
    <property type="evidence" value="ECO:0007669"/>
    <property type="project" value="UniProtKB-KW"/>
</dbReference>
<gene>
    <name evidence="6" type="ORF">brsh051_18150</name>
</gene>
<keyword evidence="2" id="KW-0288">FMN</keyword>
<organism evidence="6 7">
    <name type="scientific">Brooklawnia propionicigenes</name>
    <dbReference type="NCBI Taxonomy" id="3041175"/>
    <lineage>
        <taxon>Bacteria</taxon>
        <taxon>Bacillati</taxon>
        <taxon>Actinomycetota</taxon>
        <taxon>Actinomycetes</taxon>
        <taxon>Propionibacteriales</taxon>
        <taxon>Propionibacteriaceae</taxon>
        <taxon>Brooklawnia</taxon>
    </lineage>
</organism>
<evidence type="ECO:0000256" key="3">
    <source>
        <dbReference type="ARBA" id="ARBA00023002"/>
    </source>
</evidence>
<feature type="domain" description="NADPH-dependent FMN reductase-like" evidence="5">
    <location>
        <begin position="24"/>
        <end position="174"/>
    </location>
</feature>
<evidence type="ECO:0000313" key="7">
    <source>
        <dbReference type="Proteomes" id="UP001431656"/>
    </source>
</evidence>
<evidence type="ECO:0000256" key="1">
    <source>
        <dbReference type="ARBA" id="ARBA00022630"/>
    </source>
</evidence>
<dbReference type="PANTHER" id="PTHR43408">
    <property type="entry name" value="FMN REDUCTASE (NADPH)"/>
    <property type="match status" value="1"/>
</dbReference>
<protein>
    <recommendedName>
        <fullName evidence="5">NADPH-dependent FMN reductase-like domain-containing protein</fullName>
    </recommendedName>
</protein>
<dbReference type="KEGG" id="broo:brsh051_18150"/>
<dbReference type="NCBIfam" id="TIGR04037">
    <property type="entry name" value="LLM_duo_CE1759"/>
    <property type="match status" value="1"/>
</dbReference>
<dbReference type="Gene3D" id="3.40.50.360">
    <property type="match status" value="1"/>
</dbReference>
<evidence type="ECO:0000259" key="5">
    <source>
        <dbReference type="Pfam" id="PF03358"/>
    </source>
</evidence>
<evidence type="ECO:0000313" key="6">
    <source>
        <dbReference type="EMBL" id="BEH02534.1"/>
    </source>
</evidence>
<dbReference type="AlphaFoldDB" id="A0AAN0MHC8"/>
<dbReference type="InterPro" id="IPR023932">
    <property type="entry name" value="CE1759_FMN_reduct"/>
</dbReference>
<sequence length="243" mass="25982">MNTPLDSTHQAMMAGPDTRRPPYRIAVVSGGTSDPSSTRMLADRIGERVRRLAEARSEQVLVETIDLRKLTAEISTAMVSQLLGPGLTRAVEILVAADGLVVSTPVYKAGPSGLFTSFFQILDNDLLIGKPVVLAATAGSSRHALVIDAQMRPLFAYLRTLVAPTSIFAASEDWSSSELGSRIDRAAFELVLLVESGFAGKIKDESWQSYQHGYGSAGGTELGIDLDTDLMRLATGGSRVDRG</sequence>